<dbReference type="Proteomes" id="UP000250043">
    <property type="component" value="Unassembled WGS sequence"/>
</dbReference>
<dbReference type="GO" id="GO:0005801">
    <property type="term" value="C:cis-Golgi network"/>
    <property type="evidence" value="ECO:0007669"/>
    <property type="project" value="TreeGrafter"/>
</dbReference>
<dbReference type="OrthoDB" id="423313at2759"/>
<dbReference type="PRINTS" id="PR00160">
    <property type="entry name" value="GLUTAREDOXIN"/>
</dbReference>
<feature type="domain" description="Glutaredoxin" evidence="2">
    <location>
        <begin position="147"/>
        <end position="210"/>
    </location>
</feature>
<dbReference type="GO" id="GO:0000324">
    <property type="term" value="C:fungal-type vacuole"/>
    <property type="evidence" value="ECO:0007669"/>
    <property type="project" value="TreeGrafter"/>
</dbReference>
<reference evidence="3 4" key="1">
    <citation type="submission" date="2016-07" db="EMBL/GenBank/DDBJ databases">
        <title>Draft genome of the white-rot fungus Obba rivulosa 3A-2.</title>
        <authorList>
            <consortium name="DOE Joint Genome Institute"/>
            <person name="Miettinen O."/>
            <person name="Riley R."/>
            <person name="Acob R."/>
            <person name="Barry K."/>
            <person name="Cullen D."/>
            <person name="De Vries R."/>
            <person name="Hainaut M."/>
            <person name="Hatakka A."/>
            <person name="Henrissat B."/>
            <person name="Hilden K."/>
            <person name="Kuo R."/>
            <person name="Labutti K."/>
            <person name="Lipzen A."/>
            <person name="Makela M.R."/>
            <person name="Sandor L."/>
            <person name="Spatafora J.W."/>
            <person name="Grigoriev I.V."/>
            <person name="Hibbett D.S."/>
        </authorList>
    </citation>
    <scope>NUCLEOTIDE SEQUENCE [LARGE SCALE GENOMIC DNA]</scope>
    <source>
        <strain evidence="3 4">3A-2</strain>
    </source>
</reference>
<evidence type="ECO:0000313" key="4">
    <source>
        <dbReference type="Proteomes" id="UP000250043"/>
    </source>
</evidence>
<name>A0A8E2DQ72_9APHY</name>
<dbReference type="PANTHER" id="PTHR45694">
    <property type="entry name" value="GLUTAREDOXIN 2"/>
    <property type="match status" value="1"/>
</dbReference>
<dbReference type="GO" id="GO:0005796">
    <property type="term" value="C:Golgi lumen"/>
    <property type="evidence" value="ECO:0007669"/>
    <property type="project" value="TreeGrafter"/>
</dbReference>
<feature type="transmembrane region" description="Helical" evidence="1">
    <location>
        <begin position="20"/>
        <end position="35"/>
    </location>
</feature>
<dbReference type="InterPro" id="IPR014025">
    <property type="entry name" value="Glutaredoxin_subgr"/>
</dbReference>
<organism evidence="3 4">
    <name type="scientific">Obba rivulosa</name>
    <dbReference type="NCBI Taxonomy" id="1052685"/>
    <lineage>
        <taxon>Eukaryota</taxon>
        <taxon>Fungi</taxon>
        <taxon>Dikarya</taxon>
        <taxon>Basidiomycota</taxon>
        <taxon>Agaricomycotina</taxon>
        <taxon>Agaricomycetes</taxon>
        <taxon>Polyporales</taxon>
        <taxon>Gelatoporiaceae</taxon>
        <taxon>Obba</taxon>
    </lineage>
</organism>
<proteinExistence type="predicted"/>
<dbReference type="AlphaFoldDB" id="A0A8E2DQ72"/>
<accession>A0A8E2DQ72</accession>
<dbReference type="Pfam" id="PF00462">
    <property type="entry name" value="Glutaredoxin"/>
    <property type="match status" value="1"/>
</dbReference>
<gene>
    <name evidence="3" type="ORF">OBBRIDRAFT_789976</name>
</gene>
<keyword evidence="4" id="KW-1185">Reference proteome</keyword>
<dbReference type="PANTHER" id="PTHR45694:SF5">
    <property type="entry name" value="GLUTAREDOXIN 2"/>
    <property type="match status" value="1"/>
</dbReference>
<keyword evidence="1" id="KW-0812">Transmembrane</keyword>
<evidence type="ECO:0000259" key="2">
    <source>
        <dbReference type="Pfam" id="PF00462"/>
    </source>
</evidence>
<keyword evidence="1" id="KW-1133">Transmembrane helix</keyword>
<dbReference type="Gene3D" id="3.40.30.10">
    <property type="entry name" value="Glutaredoxin"/>
    <property type="match status" value="1"/>
</dbReference>
<dbReference type="PROSITE" id="PS51354">
    <property type="entry name" value="GLUTAREDOXIN_2"/>
    <property type="match status" value="1"/>
</dbReference>
<evidence type="ECO:0000313" key="3">
    <source>
        <dbReference type="EMBL" id="OCH93778.1"/>
    </source>
</evidence>
<evidence type="ECO:0000256" key="1">
    <source>
        <dbReference type="SAM" id="Phobius"/>
    </source>
</evidence>
<dbReference type="GO" id="GO:0034599">
    <property type="term" value="P:cellular response to oxidative stress"/>
    <property type="evidence" value="ECO:0007669"/>
    <property type="project" value="TreeGrafter"/>
</dbReference>
<dbReference type="NCBIfam" id="TIGR02180">
    <property type="entry name" value="GRX_euk"/>
    <property type="match status" value="1"/>
</dbReference>
<dbReference type="EMBL" id="KV722351">
    <property type="protein sequence ID" value="OCH93778.1"/>
    <property type="molecule type" value="Genomic_DNA"/>
</dbReference>
<dbReference type="InterPro" id="IPR011899">
    <property type="entry name" value="Glutaredoxin_euk/vir"/>
</dbReference>
<dbReference type="InterPro" id="IPR002109">
    <property type="entry name" value="Glutaredoxin"/>
</dbReference>
<dbReference type="InterPro" id="IPR036249">
    <property type="entry name" value="Thioredoxin-like_sf"/>
</dbReference>
<keyword evidence="1" id="KW-0472">Membrane</keyword>
<protein>
    <submittedName>
        <fullName evidence="3">Glutaredoxin</fullName>
    </submittedName>
</protein>
<dbReference type="GO" id="GO:0015038">
    <property type="term" value="F:glutathione disulfide oxidoreductase activity"/>
    <property type="evidence" value="ECO:0007669"/>
    <property type="project" value="TreeGrafter"/>
</dbReference>
<dbReference type="SUPFAM" id="SSF52833">
    <property type="entry name" value="Thioredoxin-like"/>
    <property type="match status" value="1"/>
</dbReference>
<sequence>MNPPPTARPWAGSPYRRRRILWTLLLFSGIFFFLFKDHLPADFWSLPSSLKDFGFSPESSRAGQVALAKEKEKDAVLRVEEIQALLHFVTAHPDRTLDESEDGIRVEGIGWVKVDPQKELDLRVFAPDGDVDWEKHLKVLNEKYPLVVFSKTYCPYSQSAKTLLNSYAIHPPPFVVELNTRSDGAQMQTILSRLTQRPTVPNILLNGKSIGGSDDIHKLHETHELKPLLQEGGLEVTGGV</sequence>
<dbReference type="CDD" id="cd03419">
    <property type="entry name" value="GRX_GRXh_1_2_like"/>
    <property type="match status" value="1"/>
</dbReference>